<gene>
    <name evidence="1" type="ORF">QM480_05020</name>
</gene>
<keyword evidence="2" id="KW-1185">Reference proteome</keyword>
<organism evidence="1 2">
    <name type="scientific">Flectobacillus longus</name>
    <dbReference type="NCBI Taxonomy" id="2984207"/>
    <lineage>
        <taxon>Bacteria</taxon>
        <taxon>Pseudomonadati</taxon>
        <taxon>Bacteroidota</taxon>
        <taxon>Cytophagia</taxon>
        <taxon>Cytophagales</taxon>
        <taxon>Flectobacillaceae</taxon>
        <taxon>Flectobacillus</taxon>
    </lineage>
</organism>
<sequence>MRLIQLLYLLVILSSCNEQKQYKAFKNNFYVIKHEHGKSDTLWINHIPEGSDRMLIVDSFACTIHQKSIWILKFTNPDAGIDSKVEAYFEKSLGIFLVKSKTWSLNYQLKSTDDSVEACIDKIQHLDFVK</sequence>
<evidence type="ECO:0008006" key="3">
    <source>
        <dbReference type="Google" id="ProtNLM"/>
    </source>
</evidence>
<name>A0ABT6YJA5_9BACT</name>
<dbReference type="PROSITE" id="PS51257">
    <property type="entry name" value="PROKAR_LIPOPROTEIN"/>
    <property type="match status" value="1"/>
</dbReference>
<evidence type="ECO:0000313" key="1">
    <source>
        <dbReference type="EMBL" id="MDI9863673.1"/>
    </source>
</evidence>
<reference evidence="1 2" key="1">
    <citation type="submission" date="2023-05" db="EMBL/GenBank/DDBJ databases">
        <title>Novel species of genus Flectobacillus isolated from stream in China.</title>
        <authorList>
            <person name="Lu H."/>
        </authorList>
    </citation>
    <scope>NUCLEOTIDE SEQUENCE [LARGE SCALE GENOMIC DNA]</scope>
    <source>
        <strain evidence="1 2">DC10W</strain>
    </source>
</reference>
<dbReference type="RefSeq" id="WP_283368944.1">
    <property type="nucleotide sequence ID" value="NZ_JASHID010000003.1"/>
</dbReference>
<comment type="caution">
    <text evidence="1">The sequence shown here is derived from an EMBL/GenBank/DDBJ whole genome shotgun (WGS) entry which is preliminary data.</text>
</comment>
<evidence type="ECO:0000313" key="2">
    <source>
        <dbReference type="Proteomes" id="UP001236569"/>
    </source>
</evidence>
<proteinExistence type="predicted"/>
<protein>
    <recommendedName>
        <fullName evidence="3">DUF3997 domain-containing protein</fullName>
    </recommendedName>
</protein>
<accession>A0ABT6YJA5</accession>
<dbReference type="EMBL" id="JASHID010000003">
    <property type="protein sequence ID" value="MDI9863673.1"/>
    <property type="molecule type" value="Genomic_DNA"/>
</dbReference>
<dbReference type="Proteomes" id="UP001236569">
    <property type="component" value="Unassembled WGS sequence"/>
</dbReference>